<feature type="signal peptide" evidence="1">
    <location>
        <begin position="1"/>
        <end position="20"/>
    </location>
</feature>
<keyword evidence="1" id="KW-0732">Signal</keyword>
<evidence type="ECO:0008006" key="4">
    <source>
        <dbReference type="Google" id="ProtNLM"/>
    </source>
</evidence>
<dbReference type="EMBL" id="JBHSLF010000014">
    <property type="protein sequence ID" value="MFC5343520.1"/>
    <property type="molecule type" value="Genomic_DNA"/>
</dbReference>
<protein>
    <recommendedName>
        <fullName evidence="4">Lipoprotein</fullName>
    </recommendedName>
</protein>
<dbReference type="PROSITE" id="PS51257">
    <property type="entry name" value="PROKAR_LIPOPROTEIN"/>
    <property type="match status" value="1"/>
</dbReference>
<evidence type="ECO:0000313" key="2">
    <source>
        <dbReference type="EMBL" id="MFC5343520.1"/>
    </source>
</evidence>
<proteinExistence type="predicted"/>
<name>A0ABW0FP45_9CAUL</name>
<keyword evidence="3" id="KW-1185">Reference proteome</keyword>
<feature type="chain" id="PRO_5047539956" description="Lipoprotein" evidence="1">
    <location>
        <begin position="21"/>
        <end position="134"/>
    </location>
</feature>
<reference evidence="3" key="1">
    <citation type="journal article" date="2019" name="Int. J. Syst. Evol. Microbiol.">
        <title>The Global Catalogue of Microorganisms (GCM) 10K type strain sequencing project: providing services to taxonomists for standard genome sequencing and annotation.</title>
        <authorList>
            <consortium name="The Broad Institute Genomics Platform"/>
            <consortium name="The Broad Institute Genome Sequencing Center for Infectious Disease"/>
            <person name="Wu L."/>
            <person name="Ma J."/>
        </authorList>
    </citation>
    <scope>NUCLEOTIDE SEQUENCE [LARGE SCALE GENOMIC DNA]</scope>
    <source>
        <strain evidence="3">JCM 12125</strain>
    </source>
</reference>
<gene>
    <name evidence="2" type="ORF">ACFPIE_06300</name>
</gene>
<accession>A0ABW0FP45</accession>
<comment type="caution">
    <text evidence="2">The sequence shown here is derived from an EMBL/GenBank/DDBJ whole genome shotgun (WGS) entry which is preliminary data.</text>
</comment>
<dbReference type="Proteomes" id="UP001596152">
    <property type="component" value="Unassembled WGS sequence"/>
</dbReference>
<evidence type="ECO:0000256" key="1">
    <source>
        <dbReference type="SAM" id="SignalP"/>
    </source>
</evidence>
<dbReference type="RefSeq" id="WP_374039307.1">
    <property type="nucleotide sequence ID" value="NZ_CP169082.1"/>
</dbReference>
<organism evidence="2 3">
    <name type="scientific">Brevundimonas staleyi</name>
    <dbReference type="NCBI Taxonomy" id="74326"/>
    <lineage>
        <taxon>Bacteria</taxon>
        <taxon>Pseudomonadati</taxon>
        <taxon>Pseudomonadota</taxon>
        <taxon>Alphaproteobacteria</taxon>
        <taxon>Caulobacterales</taxon>
        <taxon>Caulobacteraceae</taxon>
        <taxon>Brevundimonas</taxon>
    </lineage>
</organism>
<evidence type="ECO:0000313" key="3">
    <source>
        <dbReference type="Proteomes" id="UP001596152"/>
    </source>
</evidence>
<sequence>MSRIITMGLAALTLAACQPAAQPAAPVQTEAPAAPQAETPEDAAWRALEDRYLAMNVQPTNPIDAVEWREVRCNFLAGEIGGDNSAQDRAVQARMEELRCGDGVLEDARALKASHVSDTAAVARLDALLARNEY</sequence>